<keyword evidence="1" id="KW-0805">Transcription regulation</keyword>
<sequence length="877" mass="99439">MLVRRRVMSWRSVGKSLQALVAHGLLFSFTLLLVLKLDHVVSYSWWIMFSPIWLFHAVVARGRFSLPAPSMPHDRHWAPCHAIMATPLLVAFELLLCIHLESPYVVNLKIVFLPLLALEVAILIDNIRMCTTLLPVDDDSMSDEAIWETLPYFWVAISMVFLIAATVFTLLKICGDVDALGWWDLFINYSIAEGFAFLVGTKWYNPTIHGNCQITESSPLTVRYLDCCSRVVISSDEDRQQSGLCNPQDIGGHIMKIPFIVFQILLVMHLEGTLFSARSIPFWVVFSPLFLMQGAGILFALYRLVEKLVLLLQSGEIPARYSAVASIAHDYFGFLHHGSRLLGWWSIDETSREEQARIYGGETSGCESFLPSSPHKQKKMAKPSKYNTFSPDTVKKMPRADLIEEIWRLQAALNEQTDVRKFSQQEYERLQNEKILCRVCFEEQVNVLLLPCRHYILCRTSWLVDKSRIATKIKSASGACDPEKVTWKSNPTRACPSCQYVIDNSDVAQEWPGLPKGVKFDPSDQDIMCHLLAKAGAGKSKPHPFIDEFITTLEVDDGICYTHPKHLPDGSACHFFHRAVKAYNTGTRKRRKIHGQDFGDVRWHKTGRTKPVVVDGVQIGCKKIMVLYMSMVRGGKAEKTNWVMHQYHLGTQEDENHGEYVVSKVFYQQPQVKLGDKDDIDIPEVAETVEETNVQVDPVAPKSATPDPPFNERRHPNVDLGQESYLVPQPPAMECVEEAIQADCEEPKADLPEEETQNNNEGMDDNENCDDEEPKWWDSESQNLLNSQQLVEALSLCDDLLRSQSPNRDEENGEKKDQPSFSVYAQLGPEHLKKDLEECQNLAIDNIELDTPPEFRLSQLEFGSQDSFISFGGKAVN</sequence>
<dbReference type="FunFam" id="2.170.150.80:FF:000009">
    <property type="entry name" value="NAC domain-containing protein 8"/>
    <property type="match status" value="1"/>
</dbReference>
<dbReference type="SUPFAM" id="SSF101941">
    <property type="entry name" value="NAC domain"/>
    <property type="match status" value="1"/>
</dbReference>
<evidence type="ECO:0000256" key="3">
    <source>
        <dbReference type="ARBA" id="ARBA00023163"/>
    </source>
</evidence>
<keyword evidence="6" id="KW-1133">Transmembrane helix</keyword>
<feature type="transmembrane region" description="Helical" evidence="6">
    <location>
        <begin position="20"/>
        <end position="37"/>
    </location>
</feature>
<gene>
    <name evidence="8" type="ORF">G2W53_035667</name>
</gene>
<keyword evidence="2" id="KW-0238">DNA-binding</keyword>
<feature type="domain" description="NAC" evidence="7">
    <location>
        <begin position="514"/>
        <end position="668"/>
    </location>
</feature>
<name>A0A834W9I2_9FABA</name>
<dbReference type="InterPro" id="IPR019396">
    <property type="entry name" value="TM_Fragile-X-F-assoc"/>
</dbReference>
<protein>
    <submittedName>
        <fullName evidence="8">SUPPRESSOR OF GAMMA RESPONSE 1</fullName>
    </submittedName>
</protein>
<keyword evidence="9" id="KW-1185">Reference proteome</keyword>
<dbReference type="EMBL" id="JAAIUW010000011">
    <property type="protein sequence ID" value="KAF7808924.1"/>
    <property type="molecule type" value="Genomic_DNA"/>
</dbReference>
<keyword evidence="6" id="KW-0472">Membrane</keyword>
<dbReference type="PROSITE" id="PS51005">
    <property type="entry name" value="NAC"/>
    <property type="match status" value="1"/>
</dbReference>
<dbReference type="InterPro" id="IPR013083">
    <property type="entry name" value="Znf_RING/FYVE/PHD"/>
</dbReference>
<feature type="transmembrane region" description="Helical" evidence="6">
    <location>
        <begin position="104"/>
        <end position="124"/>
    </location>
</feature>
<feature type="transmembrane region" description="Helical" evidence="6">
    <location>
        <begin position="250"/>
        <end position="268"/>
    </location>
</feature>
<keyword evidence="6" id="KW-0812">Transmembrane</keyword>
<dbReference type="Proteomes" id="UP000634136">
    <property type="component" value="Unassembled WGS sequence"/>
</dbReference>
<evidence type="ECO:0000259" key="7">
    <source>
        <dbReference type="PROSITE" id="PS51005"/>
    </source>
</evidence>
<dbReference type="AlphaFoldDB" id="A0A834W9I2"/>
<evidence type="ECO:0000256" key="6">
    <source>
        <dbReference type="SAM" id="Phobius"/>
    </source>
</evidence>
<reference evidence="8" key="1">
    <citation type="submission" date="2020-09" db="EMBL/GenBank/DDBJ databases">
        <title>Genome-Enabled Discovery of Anthraquinone Biosynthesis in Senna tora.</title>
        <authorList>
            <person name="Kang S.-H."/>
            <person name="Pandey R.P."/>
            <person name="Lee C.-M."/>
            <person name="Sim J.-S."/>
            <person name="Jeong J.-T."/>
            <person name="Choi B.-S."/>
            <person name="Jung M."/>
            <person name="Ginzburg D."/>
            <person name="Zhao K."/>
            <person name="Won S.Y."/>
            <person name="Oh T.-J."/>
            <person name="Yu Y."/>
            <person name="Kim N.-H."/>
            <person name="Lee O.R."/>
            <person name="Lee T.-H."/>
            <person name="Bashyal P."/>
            <person name="Kim T.-S."/>
            <person name="Lee W.-H."/>
            <person name="Kawkins C."/>
            <person name="Kim C.-K."/>
            <person name="Kim J.S."/>
            <person name="Ahn B.O."/>
            <person name="Rhee S.Y."/>
            <person name="Sohng J.K."/>
        </authorList>
    </citation>
    <scope>NUCLEOTIDE SEQUENCE</scope>
    <source>
        <tissue evidence="8">Leaf</tissue>
    </source>
</reference>
<dbReference type="Pfam" id="PF02365">
    <property type="entry name" value="NAM"/>
    <property type="match status" value="1"/>
</dbReference>
<evidence type="ECO:0000313" key="8">
    <source>
        <dbReference type="EMBL" id="KAF7808924.1"/>
    </source>
</evidence>
<dbReference type="GO" id="GO:0006355">
    <property type="term" value="P:regulation of DNA-templated transcription"/>
    <property type="evidence" value="ECO:0007669"/>
    <property type="project" value="InterPro"/>
</dbReference>
<dbReference type="GO" id="GO:0003677">
    <property type="term" value="F:DNA binding"/>
    <property type="evidence" value="ECO:0007669"/>
    <property type="project" value="UniProtKB-KW"/>
</dbReference>
<dbReference type="Pfam" id="PF10269">
    <property type="entry name" value="Tmemb_185A"/>
    <property type="match status" value="1"/>
</dbReference>
<feature type="compositionally biased region" description="Acidic residues" evidence="5">
    <location>
        <begin position="752"/>
        <end position="773"/>
    </location>
</feature>
<comment type="caution">
    <text evidence="8">The sequence shown here is derived from an EMBL/GenBank/DDBJ whole genome shotgun (WGS) entry which is preliminary data.</text>
</comment>
<evidence type="ECO:0000256" key="4">
    <source>
        <dbReference type="ARBA" id="ARBA00023242"/>
    </source>
</evidence>
<feature type="region of interest" description="Disordered" evidence="5">
    <location>
        <begin position="691"/>
        <end position="717"/>
    </location>
</feature>
<feature type="transmembrane region" description="Helical" evidence="6">
    <location>
        <begin position="76"/>
        <end position="98"/>
    </location>
</feature>
<feature type="transmembrane region" description="Helical" evidence="6">
    <location>
        <begin position="280"/>
        <end position="302"/>
    </location>
</feature>
<keyword evidence="4" id="KW-0539">Nucleus</keyword>
<feature type="transmembrane region" description="Helical" evidence="6">
    <location>
        <begin position="150"/>
        <end position="171"/>
    </location>
</feature>
<evidence type="ECO:0000256" key="2">
    <source>
        <dbReference type="ARBA" id="ARBA00023125"/>
    </source>
</evidence>
<dbReference type="PANTHER" id="PTHR46859">
    <property type="entry name" value="TRANSMEMBRANE FRAGILE-X-F-ASSOCIATED PROTEIN"/>
    <property type="match status" value="1"/>
</dbReference>
<accession>A0A834W9I2</accession>
<dbReference type="Gene3D" id="3.30.40.10">
    <property type="entry name" value="Zinc/RING finger domain, C3HC4 (zinc finger)"/>
    <property type="match status" value="1"/>
</dbReference>
<dbReference type="InterPro" id="IPR003441">
    <property type="entry name" value="NAC-dom"/>
</dbReference>
<proteinExistence type="predicted"/>
<dbReference type="OrthoDB" id="1882130at2759"/>
<evidence type="ECO:0000256" key="5">
    <source>
        <dbReference type="SAM" id="MobiDB-lite"/>
    </source>
</evidence>
<keyword evidence="3" id="KW-0804">Transcription</keyword>
<evidence type="ECO:0000313" key="9">
    <source>
        <dbReference type="Proteomes" id="UP000634136"/>
    </source>
</evidence>
<feature type="region of interest" description="Disordered" evidence="5">
    <location>
        <begin position="750"/>
        <end position="775"/>
    </location>
</feature>
<evidence type="ECO:0000256" key="1">
    <source>
        <dbReference type="ARBA" id="ARBA00023015"/>
    </source>
</evidence>
<dbReference type="PANTHER" id="PTHR46859:SF6">
    <property type="entry name" value="TRANSMEMBRANE FRAGILE-X-F-ASSOCIATED PROTEIN"/>
    <property type="match status" value="1"/>
</dbReference>
<organism evidence="8 9">
    <name type="scientific">Senna tora</name>
    <dbReference type="NCBI Taxonomy" id="362788"/>
    <lineage>
        <taxon>Eukaryota</taxon>
        <taxon>Viridiplantae</taxon>
        <taxon>Streptophyta</taxon>
        <taxon>Embryophyta</taxon>
        <taxon>Tracheophyta</taxon>
        <taxon>Spermatophyta</taxon>
        <taxon>Magnoliopsida</taxon>
        <taxon>eudicotyledons</taxon>
        <taxon>Gunneridae</taxon>
        <taxon>Pentapetalae</taxon>
        <taxon>rosids</taxon>
        <taxon>fabids</taxon>
        <taxon>Fabales</taxon>
        <taxon>Fabaceae</taxon>
        <taxon>Caesalpinioideae</taxon>
        <taxon>Cassia clade</taxon>
        <taxon>Senna</taxon>
    </lineage>
</organism>
<dbReference type="Gene3D" id="2.170.150.80">
    <property type="entry name" value="NAC domain"/>
    <property type="match status" value="1"/>
</dbReference>
<dbReference type="InterPro" id="IPR036093">
    <property type="entry name" value="NAC_dom_sf"/>
</dbReference>